<feature type="compositionally biased region" description="Polar residues" evidence="1">
    <location>
        <begin position="61"/>
        <end position="86"/>
    </location>
</feature>
<accession>A0A2M7CIR8</accession>
<feature type="compositionally biased region" description="Low complexity" evidence="1">
    <location>
        <begin position="1"/>
        <end position="21"/>
    </location>
</feature>
<dbReference type="Gene3D" id="3.30.700.10">
    <property type="entry name" value="Glycoprotein, Type 4 Pilin"/>
    <property type="match status" value="1"/>
</dbReference>
<dbReference type="Proteomes" id="UP000229966">
    <property type="component" value="Unassembled WGS sequence"/>
</dbReference>
<dbReference type="AlphaFoldDB" id="A0A2M7CIR8"/>
<keyword evidence="2" id="KW-0812">Transmembrane</keyword>
<keyword evidence="2" id="KW-1133">Transmembrane helix</keyword>
<evidence type="ECO:0000313" key="4">
    <source>
        <dbReference type="Proteomes" id="UP000229966"/>
    </source>
</evidence>
<sequence>MELDFSSPPSQNNNSQPAGAPIEPPIEPVASSTSRAPILNATTPMPSVSSNIPPATGASIPVSTDSGGNSLGQSVGQSSTSPMSQANGRMDEIMSEQVTTKNTDVSAGPATATPKTNEPKKSKLTMILLIVFLVLLLGGGAYVALATDFGKSLLGLKTADKVSITLENSQISDGVTGGTDAGSTVATGGEAGNVVTPDGTATTTGGATAGIGNTTSAISQNDTTRKSHLVQIQTAVEAYKTQTGKYPISKTYSKATSSASEIYSLLVPDFLDSMPQDPMATDGWWYGYKSVDGENYAVTARLEDITDTQGAQDGEIFLYILTNNN</sequence>
<dbReference type="EMBL" id="PEUM01000029">
    <property type="protein sequence ID" value="PIV25524.1"/>
    <property type="molecule type" value="Genomic_DNA"/>
</dbReference>
<evidence type="ECO:0008006" key="5">
    <source>
        <dbReference type="Google" id="ProtNLM"/>
    </source>
</evidence>
<reference evidence="4" key="1">
    <citation type="submission" date="2017-09" db="EMBL/GenBank/DDBJ databases">
        <title>Depth-based differentiation of microbial function through sediment-hosted aquifers and enrichment of novel symbionts in the deep terrestrial subsurface.</title>
        <authorList>
            <person name="Probst A.J."/>
            <person name="Ladd B."/>
            <person name="Jarett J.K."/>
            <person name="Geller-Mcgrath D.E."/>
            <person name="Sieber C.M.K."/>
            <person name="Emerson J.B."/>
            <person name="Anantharaman K."/>
            <person name="Thomas B.C."/>
            <person name="Malmstrom R."/>
            <person name="Stieglmeier M."/>
            <person name="Klingl A."/>
            <person name="Woyke T."/>
            <person name="Ryan C.M."/>
            <person name="Banfield J.F."/>
        </authorList>
    </citation>
    <scope>NUCLEOTIDE SEQUENCE [LARGE SCALE GENOMIC DNA]</scope>
</reference>
<organism evidence="3 4">
    <name type="scientific">Candidatus Berkelbacteria bacterium CG03_land_8_20_14_0_80_40_36</name>
    <dbReference type="NCBI Taxonomy" id="1974509"/>
    <lineage>
        <taxon>Bacteria</taxon>
        <taxon>Candidatus Berkelbacteria</taxon>
    </lineage>
</organism>
<evidence type="ECO:0000256" key="2">
    <source>
        <dbReference type="SAM" id="Phobius"/>
    </source>
</evidence>
<name>A0A2M7CIR8_9BACT</name>
<keyword evidence="2" id="KW-0472">Membrane</keyword>
<proteinExistence type="predicted"/>
<evidence type="ECO:0000313" key="3">
    <source>
        <dbReference type="EMBL" id="PIV25524.1"/>
    </source>
</evidence>
<dbReference type="InterPro" id="IPR045584">
    <property type="entry name" value="Pilin-like"/>
</dbReference>
<evidence type="ECO:0000256" key="1">
    <source>
        <dbReference type="SAM" id="MobiDB-lite"/>
    </source>
</evidence>
<gene>
    <name evidence="3" type="ORF">COS38_01140</name>
</gene>
<feature type="compositionally biased region" description="Polar residues" evidence="1">
    <location>
        <begin position="30"/>
        <end position="53"/>
    </location>
</feature>
<dbReference type="SUPFAM" id="SSF54523">
    <property type="entry name" value="Pili subunits"/>
    <property type="match status" value="1"/>
</dbReference>
<feature type="region of interest" description="Disordered" evidence="1">
    <location>
        <begin position="1"/>
        <end position="86"/>
    </location>
</feature>
<feature type="region of interest" description="Disordered" evidence="1">
    <location>
        <begin position="175"/>
        <end position="199"/>
    </location>
</feature>
<feature type="transmembrane region" description="Helical" evidence="2">
    <location>
        <begin position="124"/>
        <end position="145"/>
    </location>
</feature>
<protein>
    <recommendedName>
        <fullName evidence="5">Type II secretion system protein GspG C-terminal domain-containing protein</fullName>
    </recommendedName>
</protein>
<comment type="caution">
    <text evidence="3">The sequence shown here is derived from an EMBL/GenBank/DDBJ whole genome shotgun (WGS) entry which is preliminary data.</text>
</comment>